<comment type="caution">
    <text evidence="1">The sequence shown here is derived from an EMBL/GenBank/DDBJ whole genome shotgun (WGS) entry which is preliminary data.</text>
</comment>
<evidence type="ECO:0000313" key="2">
    <source>
        <dbReference type="Proteomes" id="UP000274843"/>
    </source>
</evidence>
<sequence>MFGRFLTDPGEIEALTTLAIGRHCEHLLRS</sequence>
<gene>
    <name evidence="1" type="ORF">EDD35_1207</name>
</gene>
<name>A0A3N2GQM3_9PSEU</name>
<protein>
    <submittedName>
        <fullName evidence="1">Uncharacterized protein</fullName>
    </submittedName>
</protein>
<dbReference type="AlphaFoldDB" id="A0A3N2GQM3"/>
<keyword evidence="2" id="KW-1185">Reference proteome</keyword>
<reference evidence="1 2" key="1">
    <citation type="submission" date="2018-11" db="EMBL/GenBank/DDBJ databases">
        <title>Sequencing the genomes of 1000 actinobacteria strains.</title>
        <authorList>
            <person name="Klenk H.-P."/>
        </authorList>
    </citation>
    <scope>NUCLEOTIDE SEQUENCE [LARGE SCALE GENOMIC DNA]</scope>
    <source>
        <strain evidence="1 2">DSM 44348</strain>
    </source>
</reference>
<accession>A0A3N2GQM3</accession>
<dbReference type="EMBL" id="RKHY01000001">
    <property type="protein sequence ID" value="ROS38917.1"/>
    <property type="molecule type" value="Genomic_DNA"/>
</dbReference>
<proteinExistence type="predicted"/>
<evidence type="ECO:0000313" key="1">
    <source>
        <dbReference type="EMBL" id="ROS38917.1"/>
    </source>
</evidence>
<organism evidence="1 2">
    <name type="scientific">Amycolatopsis thermoflava</name>
    <dbReference type="NCBI Taxonomy" id="84480"/>
    <lineage>
        <taxon>Bacteria</taxon>
        <taxon>Bacillati</taxon>
        <taxon>Actinomycetota</taxon>
        <taxon>Actinomycetes</taxon>
        <taxon>Pseudonocardiales</taxon>
        <taxon>Pseudonocardiaceae</taxon>
        <taxon>Amycolatopsis</taxon>
        <taxon>Amycolatopsis methanolica group</taxon>
    </lineage>
</organism>
<dbReference type="Proteomes" id="UP000274843">
    <property type="component" value="Unassembled WGS sequence"/>
</dbReference>